<feature type="chain" id="PRO_5035857685" evidence="1">
    <location>
        <begin position="21"/>
        <end position="180"/>
    </location>
</feature>
<name>A0A8S1EUD1_9PELO</name>
<dbReference type="OrthoDB" id="5806302at2759"/>
<evidence type="ECO:0000313" key="3">
    <source>
        <dbReference type="Proteomes" id="UP000494206"/>
    </source>
</evidence>
<feature type="signal peptide" evidence="1">
    <location>
        <begin position="1"/>
        <end position="20"/>
    </location>
</feature>
<comment type="caution">
    <text evidence="2">The sequence shown here is derived from an EMBL/GenBank/DDBJ whole genome shotgun (WGS) entry which is preliminary data.</text>
</comment>
<protein>
    <submittedName>
        <fullName evidence="2">Uncharacterized protein</fullName>
    </submittedName>
</protein>
<keyword evidence="3" id="KW-1185">Reference proteome</keyword>
<dbReference type="Pfam" id="PF06579">
    <property type="entry name" value="Ly-6_related"/>
    <property type="match status" value="1"/>
</dbReference>
<evidence type="ECO:0000313" key="2">
    <source>
        <dbReference type="EMBL" id="CAB3404956.1"/>
    </source>
</evidence>
<proteinExistence type="predicted"/>
<reference evidence="2 3" key="1">
    <citation type="submission" date="2020-04" db="EMBL/GenBank/DDBJ databases">
        <authorList>
            <person name="Laetsch R D."/>
            <person name="Stevens L."/>
            <person name="Kumar S."/>
            <person name="Blaxter L. M."/>
        </authorList>
    </citation>
    <scope>NUCLEOTIDE SEQUENCE [LARGE SCALE GENOMIC DNA]</scope>
</reference>
<dbReference type="GO" id="GO:0030424">
    <property type="term" value="C:axon"/>
    <property type="evidence" value="ECO:0007669"/>
    <property type="project" value="TreeGrafter"/>
</dbReference>
<dbReference type="EMBL" id="CADEPM010000004">
    <property type="protein sequence ID" value="CAB3404956.1"/>
    <property type="molecule type" value="Genomic_DNA"/>
</dbReference>
<keyword evidence="1" id="KW-0732">Signal</keyword>
<dbReference type="PANTHER" id="PTHR34722:SF8">
    <property type="entry name" value="HOMOLOG OF ODR-2 (TWO)"/>
    <property type="match status" value="1"/>
</dbReference>
<dbReference type="Proteomes" id="UP000494206">
    <property type="component" value="Unassembled WGS sequence"/>
</dbReference>
<gene>
    <name evidence="2" type="ORF">CBOVIS_LOCUS7212</name>
</gene>
<dbReference type="InterPro" id="IPR010558">
    <property type="entry name" value="Ly-6-related"/>
</dbReference>
<dbReference type="PANTHER" id="PTHR34722">
    <property type="entry name" value="HOMOLOG OF ODR-2 (TWO)-RELATED"/>
    <property type="match status" value="1"/>
</dbReference>
<evidence type="ECO:0000256" key="1">
    <source>
        <dbReference type="SAM" id="SignalP"/>
    </source>
</evidence>
<sequence length="180" mass="20545">MPMMILNIVLILSMIAVIGSSNSYRHQSNRCYSCMSEMYEAFFANGLDRYFNKPRNFSSQCDNEMNVTSMQLVPCRTICLTIQQDLYVMGQPTGHRLFMRGCALSIARKGLYNRTLSLFDKYDLCRDMSARDLFYHEHSDSQRIRVCSCLGDRCNSAQSTSNAQSFIDILAISVMVASLF</sequence>
<dbReference type="GO" id="GO:0043025">
    <property type="term" value="C:neuronal cell body"/>
    <property type="evidence" value="ECO:0007669"/>
    <property type="project" value="TreeGrafter"/>
</dbReference>
<organism evidence="2 3">
    <name type="scientific">Caenorhabditis bovis</name>
    <dbReference type="NCBI Taxonomy" id="2654633"/>
    <lineage>
        <taxon>Eukaryota</taxon>
        <taxon>Metazoa</taxon>
        <taxon>Ecdysozoa</taxon>
        <taxon>Nematoda</taxon>
        <taxon>Chromadorea</taxon>
        <taxon>Rhabditida</taxon>
        <taxon>Rhabditina</taxon>
        <taxon>Rhabditomorpha</taxon>
        <taxon>Rhabditoidea</taxon>
        <taxon>Rhabditidae</taxon>
        <taxon>Peloderinae</taxon>
        <taxon>Caenorhabditis</taxon>
    </lineage>
</organism>
<dbReference type="GO" id="GO:0042048">
    <property type="term" value="P:olfactory behavior"/>
    <property type="evidence" value="ECO:0007669"/>
    <property type="project" value="TreeGrafter"/>
</dbReference>
<dbReference type="AlphaFoldDB" id="A0A8S1EUD1"/>
<accession>A0A8S1EUD1</accession>
<dbReference type="GO" id="GO:1990834">
    <property type="term" value="P:response to odorant"/>
    <property type="evidence" value="ECO:0007669"/>
    <property type="project" value="TreeGrafter"/>
</dbReference>